<protein>
    <submittedName>
        <fullName evidence="1">Uncharacterized protein</fullName>
    </submittedName>
</protein>
<sequence>MTTTRAVMLGARTCTVVADLSVLGLTLLNTWSLRGHGGALGVKTTFSQTLMRSGAYLRWLPFVCLH</sequence>
<keyword evidence="2" id="KW-1185">Reference proteome</keyword>
<evidence type="ECO:0000313" key="2">
    <source>
        <dbReference type="Proteomes" id="UP000184267"/>
    </source>
</evidence>
<dbReference type="AlphaFoldDB" id="A0A1M2W344"/>
<name>A0A1M2W344_TRAPU</name>
<reference evidence="1 2" key="1">
    <citation type="submission" date="2016-10" db="EMBL/GenBank/DDBJ databases">
        <title>Genome sequence of the basidiomycete white-rot fungus Trametes pubescens.</title>
        <authorList>
            <person name="Makela M.R."/>
            <person name="Granchi Z."/>
            <person name="Peng M."/>
            <person name="De Vries R.P."/>
            <person name="Grigoriev I."/>
            <person name="Riley R."/>
            <person name="Hilden K."/>
        </authorList>
    </citation>
    <scope>NUCLEOTIDE SEQUENCE [LARGE SCALE GENOMIC DNA]</scope>
    <source>
        <strain evidence="1 2">FBCC735</strain>
    </source>
</reference>
<comment type="caution">
    <text evidence="1">The sequence shown here is derived from an EMBL/GenBank/DDBJ whole genome shotgun (WGS) entry which is preliminary data.</text>
</comment>
<evidence type="ECO:0000313" key="1">
    <source>
        <dbReference type="EMBL" id="OJT14284.1"/>
    </source>
</evidence>
<gene>
    <name evidence="1" type="ORF">TRAPUB_9144</name>
</gene>
<organism evidence="1 2">
    <name type="scientific">Trametes pubescens</name>
    <name type="common">White-rot fungus</name>
    <dbReference type="NCBI Taxonomy" id="154538"/>
    <lineage>
        <taxon>Eukaryota</taxon>
        <taxon>Fungi</taxon>
        <taxon>Dikarya</taxon>
        <taxon>Basidiomycota</taxon>
        <taxon>Agaricomycotina</taxon>
        <taxon>Agaricomycetes</taxon>
        <taxon>Polyporales</taxon>
        <taxon>Polyporaceae</taxon>
        <taxon>Trametes</taxon>
    </lineage>
</organism>
<dbReference type="Proteomes" id="UP000184267">
    <property type="component" value="Unassembled WGS sequence"/>
</dbReference>
<accession>A0A1M2W344</accession>
<dbReference type="EMBL" id="MNAD01000308">
    <property type="protein sequence ID" value="OJT14284.1"/>
    <property type="molecule type" value="Genomic_DNA"/>
</dbReference>
<proteinExistence type="predicted"/>
<dbReference type="OrthoDB" id="2799286at2759"/>